<evidence type="ECO:0000313" key="1">
    <source>
        <dbReference type="EMBL" id="MFC3210244.1"/>
    </source>
</evidence>
<protein>
    <submittedName>
        <fullName evidence="1">YobA family protein</fullName>
    </submittedName>
</protein>
<dbReference type="Gene3D" id="2.40.50.140">
    <property type="entry name" value="Nucleic acid-binding proteins"/>
    <property type="match status" value="1"/>
</dbReference>
<name>A0ABV7KLC4_PLAOK</name>
<comment type="caution">
    <text evidence="1">The sequence shown here is derived from an EMBL/GenBank/DDBJ whole genome shotgun (WGS) entry which is preliminary data.</text>
</comment>
<reference evidence="2" key="1">
    <citation type="journal article" date="2019" name="Int. J. Syst. Evol. Microbiol.">
        <title>The Global Catalogue of Microorganisms (GCM) 10K type strain sequencing project: providing services to taxonomists for standard genome sequencing and annotation.</title>
        <authorList>
            <consortium name="The Broad Institute Genomics Platform"/>
            <consortium name="The Broad Institute Genome Sequencing Center for Infectious Disease"/>
            <person name="Wu L."/>
            <person name="Ma J."/>
        </authorList>
    </citation>
    <scope>NUCLEOTIDE SEQUENCE [LARGE SCALE GENOMIC DNA]</scope>
    <source>
        <strain evidence="2">CCM 320</strain>
    </source>
</reference>
<dbReference type="InterPro" id="IPR012340">
    <property type="entry name" value="NA-bd_OB-fold"/>
</dbReference>
<dbReference type="Proteomes" id="UP001595625">
    <property type="component" value="Unassembled WGS sequence"/>
</dbReference>
<accession>A0ABV7KLC4</accession>
<dbReference type="Pfam" id="PF11518">
    <property type="entry name" value="DUF3221"/>
    <property type="match status" value="1"/>
</dbReference>
<dbReference type="EMBL" id="JBHRUJ010000004">
    <property type="protein sequence ID" value="MFC3210244.1"/>
    <property type="molecule type" value="Genomic_DNA"/>
</dbReference>
<dbReference type="RefSeq" id="WP_117313151.1">
    <property type="nucleotide sequence ID" value="NZ_CAXIAC010000026.1"/>
</dbReference>
<gene>
    <name evidence="1" type="ORF">ACFOEJ_04035</name>
</gene>
<keyword evidence="2" id="KW-1185">Reference proteome</keyword>
<dbReference type="InterPro" id="IPR021598">
    <property type="entry name" value="DUF3221"/>
</dbReference>
<proteinExistence type="predicted"/>
<organism evidence="1 2">
    <name type="scientific">Planomicrobium okeanokoites</name>
    <name type="common">Planococcus okeanokoites</name>
    <name type="synonym">Flavobacterium okeanokoites</name>
    <dbReference type="NCBI Taxonomy" id="244"/>
    <lineage>
        <taxon>Bacteria</taxon>
        <taxon>Bacillati</taxon>
        <taxon>Bacillota</taxon>
        <taxon>Bacilli</taxon>
        <taxon>Bacillales</taxon>
        <taxon>Caryophanaceae</taxon>
        <taxon>Planomicrobium</taxon>
    </lineage>
</organism>
<sequence length="112" mass="12989">MKKVLILIGVVLIFFIFFYFDNPPEFEPYIEGYVVEADINRLLVVSGISEEQAENMNQKEVVNLSNVEAIWVSKYNFFRFREGQKVRVWISGSVAESFPAQAKADYVEIVRD</sequence>
<evidence type="ECO:0000313" key="2">
    <source>
        <dbReference type="Proteomes" id="UP001595625"/>
    </source>
</evidence>